<dbReference type="KEGG" id="ang:An07g07030"/>
<dbReference type="AlphaFoldDB" id="A0AAJ8DZ59"/>
<name>A0AAJ8DZ59_ASPNG</name>
<feature type="region of interest" description="Disordered" evidence="1">
    <location>
        <begin position="94"/>
        <end position="113"/>
    </location>
</feature>
<sequence>MEQGLNSLRQKEGKEGLPPDWAKSETPMGASKFRKRARLPSRGRPGRTVRRKSHPSPAHFHSSRNGARLDQIPCWTSQLWVLNRILVKVPRLGLGNNASHGKQAVDYSMADTE</sequence>
<dbReference type="VEuPathDB" id="FungiDB:An07g07030"/>
<gene>
    <name evidence="2" type="ORF">An07g07030</name>
</gene>
<reference evidence="2" key="2">
    <citation type="submission" date="2025-08" db="UniProtKB">
        <authorList>
            <consortium name="RefSeq"/>
        </authorList>
    </citation>
    <scope>IDENTIFICATION</scope>
</reference>
<evidence type="ECO:0000256" key="1">
    <source>
        <dbReference type="SAM" id="MobiDB-lite"/>
    </source>
</evidence>
<accession>A0AAJ8DZ59</accession>
<dbReference type="GeneID" id="84591453"/>
<proteinExistence type="predicted"/>
<feature type="region of interest" description="Disordered" evidence="1">
    <location>
        <begin position="1"/>
        <end position="67"/>
    </location>
</feature>
<protein>
    <submittedName>
        <fullName evidence="2">Uncharacterized protein</fullName>
    </submittedName>
</protein>
<evidence type="ECO:0000313" key="2">
    <source>
        <dbReference type="RefSeq" id="XP_059600994.1"/>
    </source>
</evidence>
<feature type="compositionally biased region" description="Basic residues" evidence="1">
    <location>
        <begin position="32"/>
        <end position="54"/>
    </location>
</feature>
<organism evidence="2">
    <name type="scientific">Aspergillus niger</name>
    <dbReference type="NCBI Taxonomy" id="5061"/>
    <lineage>
        <taxon>Eukaryota</taxon>
        <taxon>Fungi</taxon>
        <taxon>Dikarya</taxon>
        <taxon>Ascomycota</taxon>
        <taxon>Pezizomycotina</taxon>
        <taxon>Eurotiomycetes</taxon>
        <taxon>Eurotiomycetidae</taxon>
        <taxon>Eurotiales</taxon>
        <taxon>Aspergillaceae</taxon>
        <taxon>Aspergillus</taxon>
        <taxon>Aspergillus subgen. Circumdati</taxon>
    </lineage>
</organism>
<dbReference type="RefSeq" id="XP_059600994.1">
    <property type="nucleotide sequence ID" value="XM_059748563.1"/>
</dbReference>
<reference evidence="2" key="1">
    <citation type="submission" date="2025-02" db="EMBL/GenBank/DDBJ databases">
        <authorList>
            <consortium name="NCBI Genome Project"/>
        </authorList>
    </citation>
    <scope>NUCLEOTIDE SEQUENCE</scope>
</reference>